<dbReference type="AlphaFoldDB" id="A0A1I6X8T6"/>
<protein>
    <submittedName>
        <fullName evidence="1">Uncharacterized protein</fullName>
    </submittedName>
</protein>
<dbReference type="Proteomes" id="UP000183371">
    <property type="component" value="Unassembled WGS sequence"/>
</dbReference>
<organism evidence="1 2">
    <name type="scientific">Pseudovibrio denitrificans</name>
    <dbReference type="NCBI Taxonomy" id="258256"/>
    <lineage>
        <taxon>Bacteria</taxon>
        <taxon>Pseudomonadati</taxon>
        <taxon>Pseudomonadota</taxon>
        <taxon>Alphaproteobacteria</taxon>
        <taxon>Hyphomicrobiales</taxon>
        <taxon>Stappiaceae</taxon>
        <taxon>Pseudovibrio</taxon>
    </lineage>
</organism>
<dbReference type="EMBL" id="FPBD01000001">
    <property type="protein sequence ID" value="SFT34655.1"/>
    <property type="molecule type" value="Genomic_DNA"/>
</dbReference>
<dbReference type="RefSeq" id="WP_208608661.1">
    <property type="nucleotide sequence ID" value="NZ_FPBD01000001.1"/>
</dbReference>
<evidence type="ECO:0000313" key="2">
    <source>
        <dbReference type="Proteomes" id="UP000183371"/>
    </source>
</evidence>
<sequence>MPVKPSFLSLKSIELSWLSIASFLLMGLLISSGQAYAEDSLVGEDKLTQKINAKAKDDFSKSDRFFSLEADQCILKIYNEYRSLCELPAQNLGTNYVINLAEIESIKASQVRDKVLASFRLNPSSAKIAKEAGQKLSRLYKEKQEKRVREGKVDVGPTEIVYEQTIDEISLVAVEFIDKKKLSTRSLTSSCSGRTTYSAPLFDTTYAVLFPLTVSRELFEDIFVLKKRCAQ</sequence>
<accession>A0A1I6X8T6</accession>
<name>A0A1I6X8T6_9HYPH</name>
<proteinExistence type="predicted"/>
<reference evidence="2" key="1">
    <citation type="submission" date="2016-10" db="EMBL/GenBank/DDBJ databases">
        <authorList>
            <person name="Varghese N."/>
            <person name="Submissions S."/>
        </authorList>
    </citation>
    <scope>NUCLEOTIDE SEQUENCE [LARGE SCALE GENOMIC DNA]</scope>
    <source>
        <strain evidence="2">DSM 17465</strain>
    </source>
</reference>
<keyword evidence="2" id="KW-1185">Reference proteome</keyword>
<gene>
    <name evidence="1" type="ORF">SAMN05444141_1018</name>
</gene>
<evidence type="ECO:0000313" key="1">
    <source>
        <dbReference type="EMBL" id="SFT34655.1"/>
    </source>
</evidence>